<dbReference type="AlphaFoldDB" id="A0A8J6QLE0"/>
<sequence>MNEEPKLIKSPLSQPITSVGNTVSVEIYRLENETSWTLEIEDKYGNSSVWNETFNTDSEALVEAKRTILAEGINSLIGPEDGKSKGDWK</sequence>
<keyword evidence="2" id="KW-1185">Reference proteome</keyword>
<protein>
    <submittedName>
        <fullName evidence="1">Uncharacterized protein</fullName>
    </submittedName>
</protein>
<evidence type="ECO:0000313" key="1">
    <source>
        <dbReference type="EMBL" id="MBD1400459.1"/>
    </source>
</evidence>
<organism evidence="1 2">
    <name type="scientific">Pelovirga terrestris</name>
    <dbReference type="NCBI Taxonomy" id="2771352"/>
    <lineage>
        <taxon>Bacteria</taxon>
        <taxon>Pseudomonadati</taxon>
        <taxon>Thermodesulfobacteriota</taxon>
        <taxon>Desulfuromonadia</taxon>
        <taxon>Geobacterales</taxon>
        <taxon>Geobacteraceae</taxon>
        <taxon>Pelovirga</taxon>
    </lineage>
</organism>
<dbReference type="EMBL" id="JACWUN010000006">
    <property type="protein sequence ID" value="MBD1400459.1"/>
    <property type="molecule type" value="Genomic_DNA"/>
</dbReference>
<reference evidence="1" key="1">
    <citation type="submission" date="2020-09" db="EMBL/GenBank/DDBJ databases">
        <title>Pelobacter alkaliphilus sp. nov., a novel anaerobic arsenate-reducing bacterium from terrestrial mud volcano.</title>
        <authorList>
            <person name="Khomyakova M.A."/>
            <person name="Merkel A.Y."/>
            <person name="Slobodkin A.I."/>
        </authorList>
    </citation>
    <scope>NUCLEOTIDE SEQUENCE</scope>
    <source>
        <strain evidence="1">M08fum</strain>
    </source>
</reference>
<dbReference type="RefSeq" id="WP_191154974.1">
    <property type="nucleotide sequence ID" value="NZ_JACWUN010000006.1"/>
</dbReference>
<comment type="caution">
    <text evidence="1">The sequence shown here is derived from an EMBL/GenBank/DDBJ whole genome shotgun (WGS) entry which is preliminary data.</text>
</comment>
<proteinExistence type="predicted"/>
<gene>
    <name evidence="1" type="ORF">ICT70_07230</name>
</gene>
<name>A0A8J6QLE0_9BACT</name>
<evidence type="ECO:0000313" key="2">
    <source>
        <dbReference type="Proteomes" id="UP000632828"/>
    </source>
</evidence>
<dbReference type="Proteomes" id="UP000632828">
    <property type="component" value="Unassembled WGS sequence"/>
</dbReference>
<accession>A0A8J6QLE0</accession>